<dbReference type="PANTHER" id="PTHR11022:SF12">
    <property type="entry name" value="PEPTIDOGLYCAN RECOGNITION PROTEIN 3"/>
    <property type="match status" value="1"/>
</dbReference>
<organism evidence="5 6">
    <name type="scientific">Sarcophilus harrisii</name>
    <name type="common">Tasmanian devil</name>
    <name type="synonym">Sarcophilus laniarius</name>
    <dbReference type="NCBI Taxonomy" id="9305"/>
    <lineage>
        <taxon>Eukaryota</taxon>
        <taxon>Metazoa</taxon>
        <taxon>Chordata</taxon>
        <taxon>Craniata</taxon>
        <taxon>Vertebrata</taxon>
        <taxon>Euteleostomi</taxon>
        <taxon>Mammalia</taxon>
        <taxon>Metatheria</taxon>
        <taxon>Dasyuromorphia</taxon>
        <taxon>Dasyuridae</taxon>
        <taxon>Sarcophilus</taxon>
    </lineage>
</organism>
<feature type="domain" description="Peptidoglycan recognition protein family" evidence="4">
    <location>
        <begin position="242"/>
        <end position="383"/>
    </location>
</feature>
<comment type="similarity">
    <text evidence="1">Belongs to the N-acetylmuramoyl-L-alanine amidase 2 family.</text>
</comment>
<reference evidence="5" key="3">
    <citation type="submission" date="2025-09" db="UniProtKB">
        <authorList>
            <consortium name="Ensembl"/>
        </authorList>
    </citation>
    <scope>IDENTIFICATION</scope>
</reference>
<dbReference type="FunFam" id="3.40.80.10:FF:000001">
    <property type="entry name" value="Peptidoglycan recognition protein 1"/>
    <property type="match status" value="1"/>
</dbReference>
<dbReference type="InterPro" id="IPR015510">
    <property type="entry name" value="PGRP"/>
</dbReference>
<dbReference type="Gene3D" id="3.40.80.10">
    <property type="entry name" value="Peptidoglycan recognition protein-like"/>
    <property type="match status" value="2"/>
</dbReference>
<evidence type="ECO:0000313" key="6">
    <source>
        <dbReference type="Proteomes" id="UP000007648"/>
    </source>
</evidence>
<keyword evidence="2" id="KW-0391">Immunity</keyword>
<dbReference type="CDD" id="cd06583">
    <property type="entry name" value="PGRP"/>
    <property type="match status" value="2"/>
</dbReference>
<feature type="domain" description="Peptidoglycan recognition protein family" evidence="4">
    <location>
        <begin position="84"/>
        <end position="226"/>
    </location>
</feature>
<dbReference type="GeneTree" id="ENSGT00940000162349"/>
<dbReference type="InterPro" id="IPR002502">
    <property type="entry name" value="Amidase_domain"/>
</dbReference>
<dbReference type="InterPro" id="IPR036505">
    <property type="entry name" value="Amidase/PGRP_sf"/>
</dbReference>
<dbReference type="Ensembl" id="ENSSHAT00000008636.2">
    <property type="protein sequence ID" value="ENSSHAP00000008565.2"/>
    <property type="gene ID" value="ENSSHAG00000007419.2"/>
</dbReference>
<dbReference type="FunCoup" id="G3VZG0">
    <property type="interactions" value="5"/>
</dbReference>
<feature type="domain" description="N-acetylmuramoyl-L-alanine amidase" evidence="3">
    <location>
        <begin position="96"/>
        <end position="236"/>
    </location>
</feature>
<dbReference type="InterPro" id="IPR006619">
    <property type="entry name" value="PGRP_domain_met/bac"/>
</dbReference>
<dbReference type="SUPFAM" id="SSF55846">
    <property type="entry name" value="N-acetylmuramoyl-L-alanine amidase-like"/>
    <property type="match status" value="2"/>
</dbReference>
<dbReference type="STRING" id="9305.ENSSHAP00000008565"/>
<name>G3VZG0_SARHA</name>
<evidence type="ECO:0000259" key="4">
    <source>
        <dbReference type="SMART" id="SM00701"/>
    </source>
</evidence>
<accession>G3VZG0</accession>
<dbReference type="Pfam" id="PF01510">
    <property type="entry name" value="Amidase_2"/>
    <property type="match status" value="2"/>
</dbReference>
<evidence type="ECO:0000259" key="3">
    <source>
        <dbReference type="SMART" id="SM00644"/>
    </source>
</evidence>
<dbReference type="GO" id="GO:0008270">
    <property type="term" value="F:zinc ion binding"/>
    <property type="evidence" value="ECO:0007669"/>
    <property type="project" value="InterPro"/>
</dbReference>
<evidence type="ECO:0000256" key="1">
    <source>
        <dbReference type="ARBA" id="ARBA00007553"/>
    </source>
</evidence>
<dbReference type="GO" id="GO:0009253">
    <property type="term" value="P:peptidoglycan catabolic process"/>
    <property type="evidence" value="ECO:0007669"/>
    <property type="project" value="InterPro"/>
</dbReference>
<dbReference type="GO" id="GO:0008745">
    <property type="term" value="F:N-acetylmuramoyl-L-alanine amidase activity"/>
    <property type="evidence" value="ECO:0007669"/>
    <property type="project" value="InterPro"/>
</dbReference>
<dbReference type="AlphaFoldDB" id="G3VZG0"/>
<dbReference type="SMART" id="SM00701">
    <property type="entry name" value="PGRP"/>
    <property type="match status" value="2"/>
</dbReference>
<feature type="domain" description="N-acetylmuramoyl-L-alanine amidase" evidence="3">
    <location>
        <begin position="252"/>
        <end position="389"/>
    </location>
</feature>
<dbReference type="PANTHER" id="PTHR11022">
    <property type="entry name" value="PEPTIDOGLYCAN RECOGNITION PROTEIN"/>
    <property type="match status" value="1"/>
</dbReference>
<dbReference type="SMART" id="SM00644">
    <property type="entry name" value="Ami_2"/>
    <property type="match status" value="2"/>
</dbReference>
<proteinExistence type="inferred from homology"/>
<dbReference type="GO" id="GO:0002376">
    <property type="term" value="P:immune system process"/>
    <property type="evidence" value="ECO:0007669"/>
    <property type="project" value="UniProtKB-KW"/>
</dbReference>
<protein>
    <submittedName>
        <fullName evidence="5">Peptidoglycan recognition protein 3</fullName>
    </submittedName>
</protein>
<dbReference type="Proteomes" id="UP000007648">
    <property type="component" value="Unassembled WGS sequence"/>
</dbReference>
<evidence type="ECO:0000256" key="2">
    <source>
        <dbReference type="ARBA" id="ARBA00022859"/>
    </source>
</evidence>
<gene>
    <name evidence="5" type="primary">PGLYRP3</name>
</gene>
<sequence length="404" mass="44842">MWLVIRTKGNSPWSVSSECFLDSPKMLLWFLFFFILDLQHCVDIPSSLISNENKMASIANDFKNWINNITLLIRKVKKPYGGSFQMIPRSEWGAVPSDCSIQLRTPVPFLIIHHLPGQECEEKGTCQQRVKGLQELHIKTNGWCDVAYNFLIGDDGNVYEGVGWTTRGTHTVGYNNKSLGFAFVGSKAGRSPSAASLAAAEKLTSFAVSNGYLSPKYIQPLFVQSESCLVSPKNEVSKKECPDIISRSSWGSQETYCSKLPGPAKYVIIIHTAGSPCNVTEECKIMVQNIQSYHIDKMKFCDIGYNFLIGEDGRVYEGVGWDTEGAHTYGYNDIGLGIAFIGLFTEISPNEAALNAAQNLIQCAVDKGYLIPDYLLVGHSDVVNVVSPGQALYDKIKNWPHFKH</sequence>
<evidence type="ECO:0000313" key="5">
    <source>
        <dbReference type="Ensembl" id="ENSSHAP00000008565.2"/>
    </source>
</evidence>
<dbReference type="eggNOG" id="ENOG502S2KY">
    <property type="taxonomic scope" value="Eukaryota"/>
</dbReference>
<reference evidence="5" key="2">
    <citation type="submission" date="2025-08" db="UniProtKB">
        <authorList>
            <consortium name="Ensembl"/>
        </authorList>
    </citation>
    <scope>IDENTIFICATION</scope>
</reference>
<keyword evidence="6" id="KW-1185">Reference proteome</keyword>
<reference evidence="5 6" key="1">
    <citation type="journal article" date="2011" name="Proc. Natl. Acad. Sci. U.S.A.">
        <title>Genetic diversity and population structure of the endangered marsupial Sarcophilus harrisii (Tasmanian devil).</title>
        <authorList>
            <person name="Miller W."/>
            <person name="Hayes V.M."/>
            <person name="Ratan A."/>
            <person name="Petersen D.C."/>
            <person name="Wittekindt N.E."/>
            <person name="Miller J."/>
            <person name="Walenz B."/>
            <person name="Knight J."/>
            <person name="Qi J."/>
            <person name="Zhao F."/>
            <person name="Wang Q."/>
            <person name="Bedoya-Reina O.C."/>
            <person name="Katiyar N."/>
            <person name="Tomsho L.P."/>
            <person name="Kasson L.M."/>
            <person name="Hardie R.A."/>
            <person name="Woodbridge P."/>
            <person name="Tindall E.A."/>
            <person name="Bertelsen M.F."/>
            <person name="Dixon D."/>
            <person name="Pyecroft S."/>
            <person name="Helgen K.M."/>
            <person name="Lesk A.M."/>
            <person name="Pringle T.H."/>
            <person name="Patterson N."/>
            <person name="Zhang Y."/>
            <person name="Kreiss A."/>
            <person name="Woods G.M."/>
            <person name="Jones M.E."/>
            <person name="Schuster S.C."/>
        </authorList>
    </citation>
    <scope>NUCLEOTIDE SEQUENCE [LARGE SCALE GENOMIC DNA]</scope>
</reference>
<dbReference type="InParanoid" id="G3VZG0"/>